<dbReference type="GO" id="GO:0043709">
    <property type="term" value="P:cell adhesion involved in single-species biofilm formation"/>
    <property type="evidence" value="ECO:0007669"/>
    <property type="project" value="TreeGrafter"/>
</dbReference>
<keyword evidence="7" id="KW-0548">Nucleotidyltransferase</keyword>
<comment type="caution">
    <text evidence="7">The sequence shown here is derived from an EMBL/GenBank/DDBJ whole genome shotgun (WGS) entry which is preliminary data.</text>
</comment>
<dbReference type="SMART" id="SM00448">
    <property type="entry name" value="REC"/>
    <property type="match status" value="2"/>
</dbReference>
<proteinExistence type="predicted"/>
<dbReference type="AlphaFoldDB" id="A0A8J7VSZ1"/>
<keyword evidence="9" id="KW-1185">Reference proteome</keyword>
<dbReference type="EMBL" id="JAGQFT010000005">
    <property type="protein sequence ID" value="MBR0561213.1"/>
    <property type="molecule type" value="Genomic_DNA"/>
</dbReference>
<name>A0A8J7VSZ1_9GAMM</name>
<dbReference type="RefSeq" id="WP_211925182.1">
    <property type="nucleotide sequence ID" value="NZ_JAGQFT020000009.1"/>
</dbReference>
<dbReference type="Gene3D" id="3.40.50.2300">
    <property type="match status" value="2"/>
</dbReference>
<protein>
    <recommendedName>
        <fullName evidence="2">diguanylate cyclase</fullName>
        <ecNumber evidence="2">2.7.7.65</ecNumber>
    </recommendedName>
</protein>
<dbReference type="CDD" id="cd01949">
    <property type="entry name" value="GGDEF"/>
    <property type="match status" value="1"/>
</dbReference>
<comment type="caution">
    <text evidence="4">Lacks conserved residue(s) required for the propagation of feature annotation.</text>
</comment>
<dbReference type="NCBIfam" id="TIGR00254">
    <property type="entry name" value="GGDEF"/>
    <property type="match status" value="1"/>
</dbReference>
<comment type="catalytic activity">
    <reaction evidence="3">
        <text>2 GTP = 3',3'-c-di-GMP + 2 diphosphate</text>
        <dbReference type="Rhea" id="RHEA:24898"/>
        <dbReference type="ChEBI" id="CHEBI:33019"/>
        <dbReference type="ChEBI" id="CHEBI:37565"/>
        <dbReference type="ChEBI" id="CHEBI:58805"/>
        <dbReference type="EC" id="2.7.7.65"/>
    </reaction>
</comment>
<evidence type="ECO:0000259" key="6">
    <source>
        <dbReference type="PROSITE" id="PS50887"/>
    </source>
</evidence>
<dbReference type="InterPro" id="IPR050469">
    <property type="entry name" value="Diguanylate_Cyclase"/>
</dbReference>
<dbReference type="InterPro" id="IPR011006">
    <property type="entry name" value="CheY-like_superfamily"/>
</dbReference>
<dbReference type="InterPro" id="IPR000160">
    <property type="entry name" value="GGDEF_dom"/>
</dbReference>
<dbReference type="SUPFAM" id="SSF55073">
    <property type="entry name" value="Nucleotide cyclase"/>
    <property type="match status" value="1"/>
</dbReference>
<dbReference type="EC" id="2.7.7.65" evidence="2"/>
<evidence type="ECO:0000256" key="1">
    <source>
        <dbReference type="ARBA" id="ARBA00001946"/>
    </source>
</evidence>
<reference evidence="7" key="2">
    <citation type="submission" date="2021-04" db="EMBL/GenBank/DDBJ databases">
        <authorList>
            <person name="Karlyshev A.V."/>
        </authorList>
    </citation>
    <scope>NUCLEOTIDE SEQUENCE</scope>
    <source>
        <strain evidence="7">LMG 29479</strain>
    </source>
</reference>
<dbReference type="PROSITE" id="PS50110">
    <property type="entry name" value="RESPONSE_REGULATORY"/>
    <property type="match status" value="2"/>
</dbReference>
<feature type="domain" description="Response regulatory" evidence="5">
    <location>
        <begin position="23"/>
        <end position="137"/>
    </location>
</feature>
<accession>A0A8J7VSZ1</accession>
<evidence type="ECO:0000256" key="3">
    <source>
        <dbReference type="ARBA" id="ARBA00034247"/>
    </source>
</evidence>
<dbReference type="PROSITE" id="PS50887">
    <property type="entry name" value="GGDEF"/>
    <property type="match status" value="1"/>
</dbReference>
<dbReference type="PANTHER" id="PTHR45138:SF9">
    <property type="entry name" value="DIGUANYLATE CYCLASE DGCM-RELATED"/>
    <property type="match status" value="1"/>
</dbReference>
<dbReference type="GO" id="GO:1902201">
    <property type="term" value="P:negative regulation of bacterial-type flagellum-dependent cell motility"/>
    <property type="evidence" value="ECO:0007669"/>
    <property type="project" value="TreeGrafter"/>
</dbReference>
<dbReference type="InterPro" id="IPR029787">
    <property type="entry name" value="Nucleotide_cyclase"/>
</dbReference>
<feature type="modified residue" description="4-aspartylphosphate" evidence="4">
    <location>
        <position position="195"/>
    </location>
</feature>
<dbReference type="Gene3D" id="3.30.70.270">
    <property type="match status" value="1"/>
</dbReference>
<keyword evidence="7" id="KW-0808">Transferase</keyword>
<feature type="domain" description="Response regulatory" evidence="5">
    <location>
        <begin position="145"/>
        <end position="262"/>
    </location>
</feature>
<reference evidence="8 9" key="1">
    <citation type="journal article" date="2021" name="Microbiol. Resour. Announc.">
        <title>Draft Genome Sequence of Coralloluteibacterium stylophorae LMG 29479T.</title>
        <authorList>
            <person name="Karlyshev A.V."/>
            <person name="Kudryashova E.B."/>
            <person name="Ariskina E.V."/>
            <person name="Conroy A.P."/>
            <person name="Abidueva E.Y."/>
        </authorList>
    </citation>
    <scope>NUCLEOTIDE SEQUENCE [LARGE SCALE GENOMIC DNA]</scope>
    <source>
        <strain evidence="8 9">LMG 29479</strain>
    </source>
</reference>
<organism evidence="7">
    <name type="scientific">Coralloluteibacterium stylophorae</name>
    <dbReference type="NCBI Taxonomy" id="1776034"/>
    <lineage>
        <taxon>Bacteria</taxon>
        <taxon>Pseudomonadati</taxon>
        <taxon>Pseudomonadota</taxon>
        <taxon>Gammaproteobacteria</taxon>
        <taxon>Lysobacterales</taxon>
        <taxon>Lysobacteraceae</taxon>
        <taxon>Coralloluteibacterium</taxon>
    </lineage>
</organism>
<dbReference type="FunFam" id="3.30.70.270:FF:000001">
    <property type="entry name" value="Diguanylate cyclase domain protein"/>
    <property type="match status" value="1"/>
</dbReference>
<dbReference type="Pfam" id="PF00072">
    <property type="entry name" value="Response_reg"/>
    <property type="match status" value="1"/>
</dbReference>
<dbReference type="SUPFAM" id="SSF52172">
    <property type="entry name" value="CheY-like"/>
    <property type="match status" value="2"/>
</dbReference>
<dbReference type="PANTHER" id="PTHR45138">
    <property type="entry name" value="REGULATORY COMPONENTS OF SENSORY TRANSDUCTION SYSTEM"/>
    <property type="match status" value="1"/>
</dbReference>
<sequence length="442" mass="47658">MTPGFPPIPLRPGAPSARPADARVLLVENSRMFSEVLATALRERLGVEVVTAGSLAQARRALAEQGPFFLVLTGLVLADGDQSAVVETFVGQGLPTVIVTGVFDEAVRQRLLGRSIVDYVLKDTPGAVDYLVWLVQRLERNRRITALVVDDSPSARQLAGALLGLYGFHVRAAASGAEALAALARDPSIRLVIADYEMPGMSGIEFLRRLRTRRARDSVAVIGVSGSNHSSLVAEFLKSGANDFLHKPFSREEFFCRISQNVDSLELIGSLQDLATRDFLTGLANRRHLFERGGALIQEARQRGEPVALAMLDIDFFKRVNDGYGHDCGDMVIRAVAEAVDGHARAGDVAARFGGEEFCVLAPGLEGELAEIFFDALRARIEALALRFEEHEVAVTISVGVVTATRGTLNEMLLEADRRLYLAKAAGRNRVVAAGASDEAAA</sequence>
<feature type="domain" description="GGDEF" evidence="6">
    <location>
        <begin position="305"/>
        <end position="436"/>
    </location>
</feature>
<evidence type="ECO:0000259" key="5">
    <source>
        <dbReference type="PROSITE" id="PS50110"/>
    </source>
</evidence>
<comment type="cofactor">
    <cofactor evidence="1">
        <name>Mg(2+)</name>
        <dbReference type="ChEBI" id="CHEBI:18420"/>
    </cofactor>
</comment>
<dbReference type="InterPro" id="IPR001789">
    <property type="entry name" value="Sig_transdc_resp-reg_receiver"/>
</dbReference>
<evidence type="ECO:0000256" key="4">
    <source>
        <dbReference type="PROSITE-ProRule" id="PRU00169"/>
    </source>
</evidence>
<evidence type="ECO:0000313" key="9">
    <source>
        <dbReference type="Proteomes" id="UP000675747"/>
    </source>
</evidence>
<keyword evidence="4" id="KW-0597">Phosphoprotein</keyword>
<evidence type="ECO:0000256" key="2">
    <source>
        <dbReference type="ARBA" id="ARBA00012528"/>
    </source>
</evidence>
<dbReference type="EMBL" id="JAGQFT020000009">
    <property type="protein sequence ID" value="MBS7458158.1"/>
    <property type="molecule type" value="Genomic_DNA"/>
</dbReference>
<dbReference type="GO" id="GO:0000160">
    <property type="term" value="P:phosphorelay signal transduction system"/>
    <property type="evidence" value="ECO:0007669"/>
    <property type="project" value="InterPro"/>
</dbReference>
<evidence type="ECO:0000313" key="7">
    <source>
        <dbReference type="EMBL" id="MBR0561213.1"/>
    </source>
</evidence>
<dbReference type="SMART" id="SM00267">
    <property type="entry name" value="GGDEF"/>
    <property type="match status" value="1"/>
</dbReference>
<evidence type="ECO:0000313" key="8">
    <source>
        <dbReference type="EMBL" id="MBS7458158.1"/>
    </source>
</evidence>
<dbReference type="Proteomes" id="UP000675747">
    <property type="component" value="Unassembled WGS sequence"/>
</dbReference>
<dbReference type="GO" id="GO:0005886">
    <property type="term" value="C:plasma membrane"/>
    <property type="evidence" value="ECO:0007669"/>
    <property type="project" value="TreeGrafter"/>
</dbReference>
<gene>
    <name evidence="8" type="ORF">KB893_013540</name>
    <name evidence="7" type="ORF">KB893_01570</name>
</gene>
<dbReference type="Pfam" id="PF00990">
    <property type="entry name" value="GGDEF"/>
    <property type="match status" value="1"/>
</dbReference>
<dbReference type="GO" id="GO:0052621">
    <property type="term" value="F:diguanylate cyclase activity"/>
    <property type="evidence" value="ECO:0007669"/>
    <property type="project" value="UniProtKB-EC"/>
</dbReference>
<dbReference type="InterPro" id="IPR043128">
    <property type="entry name" value="Rev_trsase/Diguanyl_cyclase"/>
</dbReference>